<evidence type="ECO:0000313" key="8">
    <source>
        <dbReference type="EMBL" id="QKD03498.1"/>
    </source>
</evidence>
<dbReference type="EC" id="4.2.1.84" evidence="5"/>
<gene>
    <name evidence="8" type="primary">nthB</name>
    <name evidence="8" type="ORF">EB235_20015</name>
</gene>
<dbReference type="GO" id="GO:0046914">
    <property type="term" value="F:transition metal ion binding"/>
    <property type="evidence" value="ECO:0007669"/>
    <property type="project" value="InterPro"/>
</dbReference>
<dbReference type="InterPro" id="IPR003168">
    <property type="entry name" value="Nitrile_hydratase_bsu"/>
</dbReference>
<dbReference type="Pfam" id="PF02211">
    <property type="entry name" value="NHase_beta_C"/>
    <property type="match status" value="1"/>
</dbReference>
<dbReference type="Gene3D" id="2.30.30.50">
    <property type="match status" value="1"/>
</dbReference>
<dbReference type="AlphaFoldDB" id="A0A6M7WUD9"/>
<proteinExistence type="inferred from homology"/>
<name>A0A6M7WUD9_RHILI</name>
<evidence type="ECO:0000256" key="2">
    <source>
        <dbReference type="ARBA" id="ARBA00009098"/>
    </source>
</evidence>
<evidence type="ECO:0000259" key="7">
    <source>
        <dbReference type="Pfam" id="PF21006"/>
    </source>
</evidence>
<comment type="similarity">
    <text evidence="2 5">Belongs to the nitrile hydratase subunit beta family.</text>
</comment>
<evidence type="ECO:0000313" key="9">
    <source>
        <dbReference type="Proteomes" id="UP000503017"/>
    </source>
</evidence>
<organism evidence="8 9">
    <name type="scientific">Mesorhizobium loti R88b</name>
    <dbReference type="NCBI Taxonomy" id="935548"/>
    <lineage>
        <taxon>Bacteria</taxon>
        <taxon>Pseudomonadati</taxon>
        <taxon>Pseudomonadota</taxon>
        <taxon>Alphaproteobacteria</taxon>
        <taxon>Hyphomicrobiales</taxon>
        <taxon>Phyllobacteriaceae</taxon>
        <taxon>Mesorhizobium</taxon>
    </lineage>
</organism>
<feature type="domain" description="Nitrile hydratase beta subunit-like N-terminal" evidence="7">
    <location>
        <begin position="1"/>
        <end position="100"/>
    </location>
</feature>
<comment type="catalytic activity">
    <reaction evidence="4 5">
        <text>an aliphatic primary amide = an aliphatic nitrile + H2O</text>
        <dbReference type="Rhea" id="RHEA:12673"/>
        <dbReference type="ChEBI" id="CHEBI:15377"/>
        <dbReference type="ChEBI" id="CHEBI:65285"/>
        <dbReference type="ChEBI" id="CHEBI:80291"/>
        <dbReference type="EC" id="4.2.1.84"/>
    </reaction>
</comment>
<evidence type="ECO:0000256" key="3">
    <source>
        <dbReference type="ARBA" id="ARBA00023239"/>
    </source>
</evidence>
<evidence type="ECO:0000256" key="1">
    <source>
        <dbReference type="ARBA" id="ARBA00004042"/>
    </source>
</evidence>
<accession>A0A6M7WUD9</accession>
<feature type="domain" description="Nitrile hydratase beta subunit" evidence="6">
    <location>
        <begin position="125"/>
        <end position="216"/>
    </location>
</feature>
<comment type="function">
    <text evidence="1 5">NHase catalyzes the hydration of various nitrile compounds to the corresponding amides.</text>
</comment>
<evidence type="ECO:0000256" key="5">
    <source>
        <dbReference type="PIRNR" id="PIRNR001427"/>
    </source>
</evidence>
<dbReference type="SUPFAM" id="SSF50090">
    <property type="entry name" value="Electron transport accessory proteins"/>
    <property type="match status" value="1"/>
</dbReference>
<reference evidence="8 9" key="1">
    <citation type="submission" date="2018-10" db="EMBL/GenBank/DDBJ databases">
        <authorList>
            <person name="Perry B.J."/>
            <person name="Sullivan J.T."/>
            <person name="Murphy R.J.T."/>
            <person name="Ramsay J.P."/>
            <person name="Ronson C.W."/>
        </authorList>
    </citation>
    <scope>NUCLEOTIDE SEQUENCE [LARGE SCALE GENOMIC DNA]</scope>
    <source>
        <strain evidence="8 9">R88b</strain>
    </source>
</reference>
<dbReference type="GO" id="GO:0018822">
    <property type="term" value="F:nitrile hydratase activity"/>
    <property type="evidence" value="ECO:0007669"/>
    <property type="project" value="UniProtKB-EC"/>
</dbReference>
<dbReference type="NCBIfam" id="TIGR03888">
    <property type="entry name" value="nitrile_beta"/>
    <property type="match status" value="1"/>
</dbReference>
<dbReference type="Proteomes" id="UP000503017">
    <property type="component" value="Chromosome"/>
</dbReference>
<protein>
    <recommendedName>
        <fullName evidence="5">Nitrile hydratase subunit beta</fullName>
        <shortName evidence="5">NHase</shortName>
        <ecNumber evidence="5">4.2.1.84</ecNumber>
    </recommendedName>
</protein>
<dbReference type="Gene3D" id="1.10.472.20">
    <property type="entry name" value="Nitrile hydratase, beta subunit"/>
    <property type="match status" value="1"/>
</dbReference>
<dbReference type="InterPro" id="IPR024690">
    <property type="entry name" value="CN_hydtase_beta_dom_C"/>
</dbReference>
<dbReference type="InterPro" id="IPR008990">
    <property type="entry name" value="Elect_transpt_acc-like_dom_sf"/>
</dbReference>
<evidence type="ECO:0000259" key="6">
    <source>
        <dbReference type="Pfam" id="PF02211"/>
    </source>
</evidence>
<dbReference type="InterPro" id="IPR042262">
    <property type="entry name" value="CN_hydtase_beta_C"/>
</dbReference>
<dbReference type="InterPro" id="IPR049054">
    <property type="entry name" value="CN_hydtase_beta-like_N"/>
</dbReference>
<dbReference type="Pfam" id="PF21006">
    <property type="entry name" value="NHase_beta_N"/>
    <property type="match status" value="1"/>
</dbReference>
<dbReference type="RefSeq" id="WP_027029338.1">
    <property type="nucleotide sequence ID" value="NZ_CP033367.1"/>
</dbReference>
<dbReference type="EMBL" id="CP033367">
    <property type="protein sequence ID" value="QKD03498.1"/>
    <property type="molecule type" value="Genomic_DNA"/>
</dbReference>
<dbReference type="PIRSF" id="PIRSF001427">
    <property type="entry name" value="NHase_beta"/>
    <property type="match status" value="1"/>
</dbReference>
<sequence>MNDPHDLGGQIGFGLVNPEAAEPVFHHDWEKRALGLSLCASCLGAWTLDECRHAYEIIPPTDYLRASYYEIWMGGLETLLERHGFVTCQELLTGIPEGTAEPVSCILRPDMVDDMLAAGPTELVISDKPRFSPGDRVVTRKKRPQGHTRLPRYARGKTGFVEAICGSYAFADANAHGKGPSPQWLYTVAFHGSELWGPASSDNIKVSIDAWETYLELARQ</sequence>
<evidence type="ECO:0000256" key="4">
    <source>
        <dbReference type="ARBA" id="ARBA00044877"/>
    </source>
</evidence>
<keyword evidence="3 5" id="KW-0456">Lyase</keyword>